<dbReference type="PROSITE" id="PS51347">
    <property type="entry name" value="PHOSPHOTRIESTERASE_2"/>
    <property type="match status" value="1"/>
</dbReference>
<dbReference type="PANTHER" id="PTHR10819">
    <property type="entry name" value="PHOSPHOTRIESTERASE-RELATED"/>
    <property type="match status" value="1"/>
</dbReference>
<comment type="caution">
    <text evidence="4">The sequence shown here is derived from an EMBL/GenBank/DDBJ whole genome shotgun (WGS) entry which is preliminary data.</text>
</comment>
<comment type="similarity">
    <text evidence="3">Belongs to the metallo-dependent hydrolases superfamily. Phosphotriesterase family.</text>
</comment>
<gene>
    <name evidence="4" type="ORF">HNR40_007862</name>
</gene>
<comment type="caution">
    <text evidence="3">Lacks conserved residue(s) required for the propagation of feature annotation.</text>
</comment>
<dbReference type="GO" id="GO:0008270">
    <property type="term" value="F:zinc ion binding"/>
    <property type="evidence" value="ECO:0007669"/>
    <property type="project" value="InterPro"/>
</dbReference>
<evidence type="ECO:0000256" key="2">
    <source>
        <dbReference type="ARBA" id="ARBA00022801"/>
    </source>
</evidence>
<keyword evidence="1" id="KW-0479">Metal-binding</keyword>
<keyword evidence="5" id="KW-1185">Reference proteome</keyword>
<organism evidence="4 5">
    <name type="scientific">Nonomuraea endophytica</name>
    <dbReference type="NCBI Taxonomy" id="714136"/>
    <lineage>
        <taxon>Bacteria</taxon>
        <taxon>Bacillati</taxon>
        <taxon>Actinomycetota</taxon>
        <taxon>Actinomycetes</taxon>
        <taxon>Streptosporangiales</taxon>
        <taxon>Streptosporangiaceae</taxon>
        <taxon>Nonomuraea</taxon>
    </lineage>
</organism>
<dbReference type="PANTHER" id="PTHR10819:SF3">
    <property type="entry name" value="PHOSPHOTRIESTERASE-RELATED PROTEIN"/>
    <property type="match status" value="1"/>
</dbReference>
<proteinExistence type="inferred from homology"/>
<dbReference type="Proteomes" id="UP000568380">
    <property type="component" value="Unassembled WGS sequence"/>
</dbReference>
<name>A0A7W8A9Y5_9ACTN</name>
<keyword evidence="2" id="KW-0378">Hydrolase</keyword>
<sequence length="301" mass="31877">MPEVMLRTVTGPIRAAAITGAVLPHEHLRNDMRWAVGVDSDPHRWLDEERPVTEELRSLRQQDGLGLVVELTCMGMGRDAASLARIAAGSRVPLVAATGLYAEPFADARDASVEELTSRLMSEITSGLDGTGVFPGVIGAVGCWGEEPTPVEERCLVAAARASQSSRLPVATHGQDPTGVLEILLGQGLPANRVSVGYTGTDLGAARKIAEAGAYVGLSSLAQGPEQAARLVLGLIEDGHAERILLGSGISRVAQLQRYEGPGYAHLFHALLPRLCEAGVPDETRHLLTHTNPLRWLTGTG</sequence>
<evidence type="ECO:0000313" key="5">
    <source>
        <dbReference type="Proteomes" id="UP000568380"/>
    </source>
</evidence>
<dbReference type="EMBL" id="JACHIN010000013">
    <property type="protein sequence ID" value="MBB5082367.1"/>
    <property type="molecule type" value="Genomic_DNA"/>
</dbReference>
<evidence type="ECO:0000256" key="3">
    <source>
        <dbReference type="PROSITE-ProRule" id="PRU00679"/>
    </source>
</evidence>
<dbReference type="SUPFAM" id="SSF51556">
    <property type="entry name" value="Metallo-dependent hydrolases"/>
    <property type="match status" value="1"/>
</dbReference>
<evidence type="ECO:0000256" key="1">
    <source>
        <dbReference type="ARBA" id="ARBA00022723"/>
    </source>
</evidence>
<dbReference type="AlphaFoldDB" id="A0A7W8A9Y5"/>
<dbReference type="RefSeq" id="WP_184970533.1">
    <property type="nucleotide sequence ID" value="NZ_JACHIN010000013.1"/>
</dbReference>
<reference evidence="4 5" key="1">
    <citation type="submission" date="2020-08" db="EMBL/GenBank/DDBJ databases">
        <title>Genomic Encyclopedia of Type Strains, Phase IV (KMG-IV): sequencing the most valuable type-strain genomes for metagenomic binning, comparative biology and taxonomic classification.</title>
        <authorList>
            <person name="Goeker M."/>
        </authorList>
    </citation>
    <scope>NUCLEOTIDE SEQUENCE [LARGE SCALE GENOMIC DNA]</scope>
    <source>
        <strain evidence="4 5">DSM 45385</strain>
    </source>
</reference>
<dbReference type="Pfam" id="PF02126">
    <property type="entry name" value="PTE"/>
    <property type="match status" value="1"/>
</dbReference>
<dbReference type="GO" id="GO:0016787">
    <property type="term" value="F:hydrolase activity"/>
    <property type="evidence" value="ECO:0007669"/>
    <property type="project" value="UniProtKB-KW"/>
</dbReference>
<dbReference type="InterPro" id="IPR001559">
    <property type="entry name" value="Phosphotriesterase"/>
</dbReference>
<evidence type="ECO:0000313" key="4">
    <source>
        <dbReference type="EMBL" id="MBB5082367.1"/>
    </source>
</evidence>
<dbReference type="Gene3D" id="3.20.20.140">
    <property type="entry name" value="Metal-dependent hydrolases"/>
    <property type="match status" value="1"/>
</dbReference>
<accession>A0A7W8A9Y5</accession>
<protein>
    <submittedName>
        <fullName evidence="4">Phosphotriesterase-related protein</fullName>
    </submittedName>
</protein>
<dbReference type="InterPro" id="IPR032466">
    <property type="entry name" value="Metal_Hydrolase"/>
</dbReference>